<dbReference type="InterPro" id="IPR000432">
    <property type="entry name" value="DNA_mismatch_repair_MutS_C"/>
</dbReference>
<keyword evidence="1 7" id="KW-0699">rRNA-binding</keyword>
<dbReference type="InterPro" id="IPR027417">
    <property type="entry name" value="P-loop_NTPase"/>
</dbReference>
<feature type="domain" description="Smr" evidence="10">
    <location>
        <begin position="773"/>
        <end position="847"/>
    </location>
</feature>
<protein>
    <recommendedName>
        <fullName evidence="7">Endonuclease MutS2</fullName>
        <ecNumber evidence="7">3.1.-.-</ecNumber>
    </recommendedName>
    <alternativeName>
        <fullName evidence="7">Ribosome-associated protein quality control-upstream factor</fullName>
        <shortName evidence="7">RQC-upstream factor</shortName>
        <shortName evidence="7">RqcU</shortName>
        <ecNumber evidence="7">3.6.4.-</ecNumber>
    </alternativeName>
</protein>
<dbReference type="GO" id="GO:0005524">
    <property type="term" value="F:ATP binding"/>
    <property type="evidence" value="ECO:0007669"/>
    <property type="project" value="UniProtKB-UniRule"/>
</dbReference>
<dbReference type="GO" id="GO:0006298">
    <property type="term" value="P:mismatch repair"/>
    <property type="evidence" value="ECO:0007669"/>
    <property type="project" value="InterPro"/>
</dbReference>
<keyword evidence="12" id="KW-1185">Reference proteome</keyword>
<dbReference type="AlphaFoldDB" id="A0A1T4NMJ5"/>
<dbReference type="InterPro" id="IPR045076">
    <property type="entry name" value="MutS"/>
</dbReference>
<dbReference type="GO" id="GO:0004519">
    <property type="term" value="F:endonuclease activity"/>
    <property type="evidence" value="ECO:0007669"/>
    <property type="project" value="UniProtKB-UniRule"/>
</dbReference>
<dbReference type="EC" id="3.6.4.-" evidence="7"/>
<evidence type="ECO:0000256" key="7">
    <source>
        <dbReference type="HAMAP-Rule" id="MF_00092"/>
    </source>
</evidence>
<dbReference type="EMBL" id="FUXE01000011">
    <property type="protein sequence ID" value="SJZ79978.1"/>
    <property type="molecule type" value="Genomic_DNA"/>
</dbReference>
<dbReference type="GO" id="GO:0043023">
    <property type="term" value="F:ribosomal large subunit binding"/>
    <property type="evidence" value="ECO:0007669"/>
    <property type="project" value="UniProtKB-UniRule"/>
</dbReference>
<dbReference type="Proteomes" id="UP000190121">
    <property type="component" value="Unassembled WGS sequence"/>
</dbReference>
<dbReference type="EC" id="3.1.-.-" evidence="7"/>
<comment type="function">
    <text evidence="7">Endonuclease that is involved in the suppression of homologous recombination and thus may have a key role in the control of bacterial genetic diversity.</text>
</comment>
<keyword evidence="4 7" id="KW-0067">ATP-binding</keyword>
<name>A0A1T4NMJ5_9PORP</name>
<dbReference type="GO" id="GO:0016887">
    <property type="term" value="F:ATP hydrolysis activity"/>
    <property type="evidence" value="ECO:0007669"/>
    <property type="project" value="InterPro"/>
</dbReference>
<evidence type="ECO:0000256" key="8">
    <source>
        <dbReference type="SAM" id="Coils"/>
    </source>
</evidence>
<evidence type="ECO:0000256" key="9">
    <source>
        <dbReference type="SAM" id="MobiDB-lite"/>
    </source>
</evidence>
<keyword evidence="6 7" id="KW-0238">DNA-binding</keyword>
<comment type="function">
    <text evidence="7">Acts as a ribosome collision sensor, splitting the ribosome into its 2 subunits. Detects stalled/collided 70S ribosomes which it binds and splits by an ATP-hydrolysis driven conformational change. Acts upstream of the ribosome quality control system (RQC), a ribosome-associated complex that mediates the extraction of incompletely synthesized nascent chains from stalled ribosomes and their subsequent degradation. Probably generates substrates for RQC.</text>
</comment>
<feature type="region of interest" description="Disordered" evidence="9">
    <location>
        <begin position="668"/>
        <end position="693"/>
    </location>
</feature>
<feature type="binding site" evidence="7">
    <location>
        <begin position="358"/>
        <end position="365"/>
    </location>
    <ligand>
        <name>ATP</name>
        <dbReference type="ChEBI" id="CHEBI:30616"/>
    </ligand>
</feature>
<dbReference type="Gene3D" id="3.40.50.300">
    <property type="entry name" value="P-loop containing nucleotide triphosphate hydrolases"/>
    <property type="match status" value="1"/>
</dbReference>
<dbReference type="STRING" id="29524.SAMN02745171_01152"/>
<dbReference type="PANTHER" id="PTHR48466:SF2">
    <property type="entry name" value="OS10G0509000 PROTEIN"/>
    <property type="match status" value="1"/>
</dbReference>
<evidence type="ECO:0000256" key="4">
    <source>
        <dbReference type="ARBA" id="ARBA00022840"/>
    </source>
</evidence>
<organism evidence="11 12">
    <name type="scientific">Porphyromonas circumdentaria</name>
    <dbReference type="NCBI Taxonomy" id="29524"/>
    <lineage>
        <taxon>Bacteria</taxon>
        <taxon>Pseudomonadati</taxon>
        <taxon>Bacteroidota</taxon>
        <taxon>Bacteroidia</taxon>
        <taxon>Bacteroidales</taxon>
        <taxon>Porphyromonadaceae</taxon>
        <taxon>Porphyromonas</taxon>
    </lineage>
</organism>
<comment type="similarity">
    <text evidence="7">Belongs to the DNA mismatch repair MutS family. MutS2 subfamily.</text>
</comment>
<sequence length="847" mass="96403">MSKLTIFPRSFEEKIGFDAIRFLLKGKSRSAMGQEVLERWEATADYAELFERLERMRELFLILEEQRELPNLALEDLRASIESIRPEGTYLTEEKLPHLATLINRVASLYSFLGDTKRGTVGEDEETPVRFPHLIALLPEGLLLPEISRRIEDLLDRFGRIKDSASPELASIRADRTQVERNISREVKRILAYAIEQGWAEEEARPALRNGHSVIPVTPAYKRYLKGIVHDESSTGKTIFIEPIEIVEANNRIRELDVAERREIIRILVQLSNTIRPHIPSILEMYRLVGLFDALFSIALFAQEERAVIPELLAFPHLDWRQARHPILRRTLEAEKRSLVPVDLLLKAPEERILIISGPNAGGKSVCLKTCAMLQYMLQMGFPIPVHPDSTVGIFTTIAVNIGDDQSLEDDLSTYSSHLVNMRHFCSLASPSSLLLIDEFGGGTEPELGGAIAESLLEEFNEAKSFGLITTHYRNLKQYATEHAGVVNGAMLYDRGAMRPLFKLSIGHPGSSFAIEIAKKSGLPKEVIDRASLLVGRELIDSDKYVQEIARDRRYWERKREMIRRRERELEESIDRYQKDLIQLKASKQQIMQEAKEKAQQLLQESNAQIERTIREIKESAAERERTLKARRDLERFSQKVHETSPEQETLFASEQIEKELKRIEKRNKRKEEKRQNPHPNNSSAKAAPAPKERPIEVGCWVATPNGIEGEVLEIKGTSLLLALGETMQTIIPLSQAKRVDKTKASFSSLTEKKSGNVAEHLHEKKVHFKQELDLRGMRALDAMQAVDYYLDEAIQVGCHRVRILHGTGTGALRQSIRELLSTRPHVLRFYDEDVRFGGAGITIVEL</sequence>
<dbReference type="InterPro" id="IPR007696">
    <property type="entry name" value="DNA_mismatch_repair_MutS_core"/>
</dbReference>
<evidence type="ECO:0000313" key="11">
    <source>
        <dbReference type="EMBL" id="SJZ79978.1"/>
    </source>
</evidence>
<dbReference type="SMART" id="SM00533">
    <property type="entry name" value="MUTSd"/>
    <property type="match status" value="1"/>
</dbReference>
<evidence type="ECO:0000256" key="3">
    <source>
        <dbReference type="ARBA" id="ARBA00022801"/>
    </source>
</evidence>
<evidence type="ECO:0000259" key="10">
    <source>
        <dbReference type="PROSITE" id="PS50828"/>
    </source>
</evidence>
<dbReference type="RefSeq" id="WP_078737068.1">
    <property type="nucleotide sequence ID" value="NZ_FUXE01000011.1"/>
</dbReference>
<dbReference type="SUPFAM" id="SSF160443">
    <property type="entry name" value="SMR domain-like"/>
    <property type="match status" value="1"/>
</dbReference>
<evidence type="ECO:0000313" key="12">
    <source>
        <dbReference type="Proteomes" id="UP000190121"/>
    </source>
</evidence>
<dbReference type="InterPro" id="IPR036063">
    <property type="entry name" value="Smr_dom_sf"/>
</dbReference>
<gene>
    <name evidence="7" type="primary">mutS2</name>
    <name evidence="7" type="synonym">rqcU</name>
    <name evidence="11" type="ORF">SAMN02745171_01152</name>
</gene>
<comment type="subunit">
    <text evidence="7">Homodimer. Binds to stalled ribosomes, contacting rRNA.</text>
</comment>
<dbReference type="Pfam" id="PF00488">
    <property type="entry name" value="MutS_V"/>
    <property type="match status" value="1"/>
</dbReference>
<dbReference type="HAMAP" id="MF_00092">
    <property type="entry name" value="MutS2"/>
    <property type="match status" value="1"/>
</dbReference>
<dbReference type="PANTHER" id="PTHR48466">
    <property type="entry name" value="OS10G0509000 PROTEIN-RELATED"/>
    <property type="match status" value="1"/>
</dbReference>
<evidence type="ECO:0000256" key="1">
    <source>
        <dbReference type="ARBA" id="ARBA00022730"/>
    </source>
</evidence>
<dbReference type="GO" id="GO:0045910">
    <property type="term" value="P:negative regulation of DNA recombination"/>
    <property type="evidence" value="ECO:0007669"/>
    <property type="project" value="InterPro"/>
</dbReference>
<keyword evidence="7" id="KW-0255">Endonuclease</keyword>
<feature type="coiled-coil region" evidence="8">
    <location>
        <begin position="560"/>
        <end position="627"/>
    </location>
</feature>
<dbReference type="GO" id="GO:0019843">
    <property type="term" value="F:rRNA binding"/>
    <property type="evidence" value="ECO:0007669"/>
    <property type="project" value="UniProtKB-UniRule"/>
</dbReference>
<evidence type="ECO:0000256" key="5">
    <source>
        <dbReference type="ARBA" id="ARBA00022884"/>
    </source>
</evidence>
<feature type="compositionally biased region" description="Low complexity" evidence="9">
    <location>
        <begin position="678"/>
        <end position="690"/>
    </location>
</feature>
<dbReference type="SUPFAM" id="SSF52540">
    <property type="entry name" value="P-loop containing nucleoside triphosphate hydrolases"/>
    <property type="match status" value="1"/>
</dbReference>
<dbReference type="SMART" id="SM00463">
    <property type="entry name" value="SMR"/>
    <property type="match status" value="1"/>
</dbReference>
<reference evidence="12" key="1">
    <citation type="submission" date="2017-02" db="EMBL/GenBank/DDBJ databases">
        <authorList>
            <person name="Varghese N."/>
            <person name="Submissions S."/>
        </authorList>
    </citation>
    <scope>NUCLEOTIDE SEQUENCE [LARGE SCALE GENOMIC DNA]</scope>
    <source>
        <strain evidence="12">ATCC 51356</strain>
    </source>
</reference>
<proteinExistence type="inferred from homology"/>
<evidence type="ECO:0000256" key="6">
    <source>
        <dbReference type="ARBA" id="ARBA00023125"/>
    </source>
</evidence>
<dbReference type="GO" id="GO:0072344">
    <property type="term" value="P:rescue of stalled ribosome"/>
    <property type="evidence" value="ECO:0007669"/>
    <property type="project" value="UniProtKB-UniRule"/>
</dbReference>
<dbReference type="NCBIfam" id="TIGR01069">
    <property type="entry name" value="mutS2"/>
    <property type="match status" value="1"/>
</dbReference>
<dbReference type="FunFam" id="3.40.50.300:FF:001531">
    <property type="entry name" value="Endonuclease MutS2"/>
    <property type="match status" value="1"/>
</dbReference>
<evidence type="ECO:0000256" key="2">
    <source>
        <dbReference type="ARBA" id="ARBA00022741"/>
    </source>
</evidence>
<dbReference type="GO" id="GO:0140664">
    <property type="term" value="F:ATP-dependent DNA damage sensor activity"/>
    <property type="evidence" value="ECO:0007669"/>
    <property type="project" value="InterPro"/>
</dbReference>
<accession>A0A1T4NMJ5</accession>
<dbReference type="InterPro" id="IPR036187">
    <property type="entry name" value="DNA_mismatch_repair_MutS_sf"/>
</dbReference>
<keyword evidence="7" id="KW-0540">Nuclease</keyword>
<dbReference type="GO" id="GO:0030983">
    <property type="term" value="F:mismatched DNA binding"/>
    <property type="evidence" value="ECO:0007669"/>
    <property type="project" value="InterPro"/>
</dbReference>
<dbReference type="Gene3D" id="3.30.1370.110">
    <property type="match status" value="1"/>
</dbReference>
<keyword evidence="5 7" id="KW-0694">RNA-binding</keyword>
<dbReference type="Pfam" id="PF01713">
    <property type="entry name" value="Smr"/>
    <property type="match status" value="1"/>
</dbReference>
<dbReference type="PIRSF" id="PIRSF005814">
    <property type="entry name" value="MutS_YshD"/>
    <property type="match status" value="1"/>
</dbReference>
<keyword evidence="8" id="KW-0175">Coiled coil</keyword>
<keyword evidence="3 7" id="KW-0378">Hydrolase</keyword>
<dbReference type="SUPFAM" id="SSF48334">
    <property type="entry name" value="DNA repair protein MutS, domain III"/>
    <property type="match status" value="1"/>
</dbReference>
<dbReference type="OrthoDB" id="9808166at2"/>
<dbReference type="SMART" id="SM00534">
    <property type="entry name" value="MUTSac"/>
    <property type="match status" value="1"/>
</dbReference>
<keyword evidence="2 7" id="KW-0547">Nucleotide-binding</keyword>
<dbReference type="PROSITE" id="PS50828">
    <property type="entry name" value="SMR"/>
    <property type="match status" value="1"/>
</dbReference>
<dbReference type="InterPro" id="IPR005747">
    <property type="entry name" value="MutS2"/>
</dbReference>
<dbReference type="InterPro" id="IPR002625">
    <property type="entry name" value="Smr_dom"/>
</dbReference>